<evidence type="ECO:0000313" key="2">
    <source>
        <dbReference type="RefSeq" id="XP_022253054.1"/>
    </source>
</evidence>
<accession>A0ABM1TB01</accession>
<dbReference type="GeneID" id="111088164"/>
<dbReference type="RefSeq" id="XP_022253055.1">
    <property type="nucleotide sequence ID" value="XM_022397347.1"/>
</dbReference>
<evidence type="ECO:0000313" key="4">
    <source>
        <dbReference type="RefSeq" id="XP_022253057.1"/>
    </source>
</evidence>
<organism evidence="1 4">
    <name type="scientific">Limulus polyphemus</name>
    <name type="common">Atlantic horseshoe crab</name>
    <dbReference type="NCBI Taxonomy" id="6850"/>
    <lineage>
        <taxon>Eukaryota</taxon>
        <taxon>Metazoa</taxon>
        <taxon>Ecdysozoa</taxon>
        <taxon>Arthropoda</taxon>
        <taxon>Chelicerata</taxon>
        <taxon>Merostomata</taxon>
        <taxon>Xiphosura</taxon>
        <taxon>Limulidae</taxon>
        <taxon>Limulus</taxon>
    </lineage>
</organism>
<reference evidence="2 3" key="1">
    <citation type="submission" date="2025-05" db="UniProtKB">
        <authorList>
            <consortium name="RefSeq"/>
        </authorList>
    </citation>
    <scope>IDENTIFICATION</scope>
    <source>
        <tissue evidence="2 3">Muscle</tissue>
    </source>
</reference>
<dbReference type="Proteomes" id="UP000694941">
    <property type="component" value="Unplaced"/>
</dbReference>
<dbReference type="RefSeq" id="XP_022253054.1">
    <property type="nucleotide sequence ID" value="XM_022397346.1"/>
</dbReference>
<protein>
    <submittedName>
        <fullName evidence="2 3">Uncharacterized protein LOC111088164</fullName>
    </submittedName>
</protein>
<gene>
    <name evidence="2 3 4 5" type="primary">LOC111088164</name>
</gene>
<dbReference type="RefSeq" id="XP_022253058.1">
    <property type="nucleotide sequence ID" value="XM_022397350.1"/>
</dbReference>
<evidence type="ECO:0000313" key="1">
    <source>
        <dbReference type="Proteomes" id="UP000694941"/>
    </source>
</evidence>
<sequence>MAEEKRGFVKSFLDMCFNGISFGWLSTEEARQRNEQNRPAVVVDGMQYILNTKREIERQNVEKEKGVEKLGKSMKDYVHQLFDEKNASTVVLVFDNYGERKGVPKMKHHSTKEKYSMRQFIGEICEVLIDDLQNELDSEQTFTCVGHFDKEGIGTVTQVSSGGVRNLENVRHDEADTIMWNVAAKLPEQHVILQSPDSDMVMIGLGLMEYFSNKIISMELENSNINVIDGKTLVKFTKELPVLQSFTDDERIEFIQIMYVITGCDYIQYYFDMDKKFFLEWLKCIPKNLYCDNLMTFTYNLIVTAIVSRQVGKENVLNVLKNKQEVLNLNIPLDTEVLFSELKNNVKMKRFLEKIDGMKSNDDFLYENFESRWRLTEKTLKMWNNSLSNELPETFDICINNLNTERTH</sequence>
<evidence type="ECO:0000313" key="3">
    <source>
        <dbReference type="RefSeq" id="XP_022253055.1"/>
    </source>
</evidence>
<name>A0ABM1TB01_LIMPO</name>
<evidence type="ECO:0000313" key="5">
    <source>
        <dbReference type="RefSeq" id="XP_022253058.1"/>
    </source>
</evidence>
<dbReference type="RefSeq" id="XP_022253057.1">
    <property type="nucleotide sequence ID" value="XM_022397349.1"/>
</dbReference>
<proteinExistence type="predicted"/>
<keyword evidence="1" id="KW-1185">Reference proteome</keyword>